<proteinExistence type="predicted"/>
<evidence type="ECO:0000313" key="2">
    <source>
        <dbReference type="EMBL" id="KAK4876070.1"/>
    </source>
</evidence>
<gene>
    <name evidence="2" type="ORF">RN001_012492</name>
</gene>
<dbReference type="EMBL" id="JARPUR010000005">
    <property type="protein sequence ID" value="KAK4876070.1"/>
    <property type="molecule type" value="Genomic_DNA"/>
</dbReference>
<dbReference type="Proteomes" id="UP001353858">
    <property type="component" value="Unassembled WGS sequence"/>
</dbReference>
<organism evidence="2 3">
    <name type="scientific">Aquatica leii</name>
    <dbReference type="NCBI Taxonomy" id="1421715"/>
    <lineage>
        <taxon>Eukaryota</taxon>
        <taxon>Metazoa</taxon>
        <taxon>Ecdysozoa</taxon>
        <taxon>Arthropoda</taxon>
        <taxon>Hexapoda</taxon>
        <taxon>Insecta</taxon>
        <taxon>Pterygota</taxon>
        <taxon>Neoptera</taxon>
        <taxon>Endopterygota</taxon>
        <taxon>Coleoptera</taxon>
        <taxon>Polyphaga</taxon>
        <taxon>Elateriformia</taxon>
        <taxon>Elateroidea</taxon>
        <taxon>Lampyridae</taxon>
        <taxon>Luciolinae</taxon>
        <taxon>Aquatica</taxon>
    </lineage>
</organism>
<accession>A0AAN7NYI8</accession>
<protein>
    <submittedName>
        <fullName evidence="2">Uncharacterized protein</fullName>
    </submittedName>
</protein>
<comment type="caution">
    <text evidence="2">The sequence shown here is derived from an EMBL/GenBank/DDBJ whole genome shotgun (WGS) entry which is preliminary data.</text>
</comment>
<dbReference type="AlphaFoldDB" id="A0AAN7NYI8"/>
<name>A0AAN7NYI8_9COLE</name>
<feature type="signal peptide" evidence="1">
    <location>
        <begin position="1"/>
        <end position="19"/>
    </location>
</feature>
<keyword evidence="3" id="KW-1185">Reference proteome</keyword>
<reference evidence="3" key="1">
    <citation type="submission" date="2023-01" db="EMBL/GenBank/DDBJ databases">
        <title>Key to firefly adult light organ development and bioluminescence: homeobox transcription factors regulate luciferase expression and transportation to peroxisome.</title>
        <authorList>
            <person name="Fu X."/>
        </authorList>
    </citation>
    <scope>NUCLEOTIDE SEQUENCE [LARGE SCALE GENOMIC DNA]</scope>
</reference>
<feature type="chain" id="PRO_5042826901" evidence="1">
    <location>
        <begin position="20"/>
        <end position="147"/>
    </location>
</feature>
<sequence length="147" mass="16970">MNFNALIFLMFLKCGNIIGTIDSEVQCVGKQYKNVSLAAYFPSPQDDDDKTYRDMKGKKLRSLQEYLNDRSDFVSLAMDERLGIAYGTKVCIPELNKYFGYYLNFEVRDNGTDLLGMGYRRADIFVRTEMDSYDSIVNKKVTLIFVK</sequence>
<evidence type="ECO:0000313" key="3">
    <source>
        <dbReference type="Proteomes" id="UP001353858"/>
    </source>
</evidence>
<evidence type="ECO:0000256" key="1">
    <source>
        <dbReference type="SAM" id="SignalP"/>
    </source>
</evidence>
<keyword evidence="1" id="KW-0732">Signal</keyword>